<name>A0AAN8J896_PATCE</name>
<gene>
    <name evidence="3" type="ORF">SNE40_018153</name>
</gene>
<dbReference type="EMBL" id="JAZGQO010000013">
    <property type="protein sequence ID" value="KAK6171715.1"/>
    <property type="molecule type" value="Genomic_DNA"/>
</dbReference>
<evidence type="ECO:0000256" key="1">
    <source>
        <dbReference type="SAM" id="Coils"/>
    </source>
</evidence>
<keyword evidence="4" id="KW-1185">Reference proteome</keyword>
<organism evidence="3 4">
    <name type="scientific">Patella caerulea</name>
    <name type="common">Rayed Mediterranean limpet</name>
    <dbReference type="NCBI Taxonomy" id="87958"/>
    <lineage>
        <taxon>Eukaryota</taxon>
        <taxon>Metazoa</taxon>
        <taxon>Spiralia</taxon>
        <taxon>Lophotrochozoa</taxon>
        <taxon>Mollusca</taxon>
        <taxon>Gastropoda</taxon>
        <taxon>Patellogastropoda</taxon>
        <taxon>Patelloidea</taxon>
        <taxon>Patellidae</taxon>
        <taxon>Patella</taxon>
    </lineage>
</organism>
<keyword evidence="2" id="KW-0472">Membrane</keyword>
<comment type="caution">
    <text evidence="3">The sequence shown here is derived from an EMBL/GenBank/DDBJ whole genome shotgun (WGS) entry which is preliminary data.</text>
</comment>
<reference evidence="3 4" key="1">
    <citation type="submission" date="2024-01" db="EMBL/GenBank/DDBJ databases">
        <title>The genome of the rayed Mediterranean limpet Patella caerulea (Linnaeus, 1758).</title>
        <authorList>
            <person name="Anh-Thu Weber A."/>
            <person name="Halstead-Nussloch G."/>
        </authorList>
    </citation>
    <scope>NUCLEOTIDE SEQUENCE [LARGE SCALE GENOMIC DNA]</scope>
    <source>
        <strain evidence="3">AATW-2023a</strain>
        <tissue evidence="3">Whole specimen</tissue>
    </source>
</reference>
<dbReference type="Proteomes" id="UP001347796">
    <property type="component" value="Unassembled WGS sequence"/>
</dbReference>
<evidence type="ECO:0000313" key="4">
    <source>
        <dbReference type="Proteomes" id="UP001347796"/>
    </source>
</evidence>
<keyword evidence="1" id="KW-0175">Coiled coil</keyword>
<dbReference type="AlphaFoldDB" id="A0AAN8J896"/>
<sequence length="310" mass="35184">MATGSHAGWHSDVWSSLYYGCALRLLASLCFLLIISGIETNPGPGPSTRQAKISTTGELVTQKSIDNVISIEEIKGMFSSLSQQIKKSTEVLRTEIEQLRHEGSENHKIMNETVEKLKGENRLLLTKVRYLENQNRKNNLIFWGIEEISETESKEVSEQKVRQFLVNKLDIECAVSDESLQIEDIFRIGKKKTNDTGSQDMRDNGEMQQKPRGILVKFGRYKHKRIIQTAIKGKKDRISTVRISEDYSSEVREARKALMCFSDELKLKNPDCKTLLLFDSLKVGSDIYRFKASDKSIFCTNGPQVASPDQ</sequence>
<feature type="coiled-coil region" evidence="1">
    <location>
        <begin position="82"/>
        <end position="134"/>
    </location>
</feature>
<evidence type="ECO:0000313" key="3">
    <source>
        <dbReference type="EMBL" id="KAK6171715.1"/>
    </source>
</evidence>
<proteinExistence type="predicted"/>
<keyword evidence="2" id="KW-1133">Transmembrane helix</keyword>
<feature type="transmembrane region" description="Helical" evidence="2">
    <location>
        <begin position="17"/>
        <end position="38"/>
    </location>
</feature>
<accession>A0AAN8J896</accession>
<evidence type="ECO:0000256" key="2">
    <source>
        <dbReference type="SAM" id="Phobius"/>
    </source>
</evidence>
<dbReference type="InterPro" id="IPR004244">
    <property type="entry name" value="Transposase_22"/>
</dbReference>
<dbReference type="PANTHER" id="PTHR11505">
    <property type="entry name" value="L1 TRANSPOSABLE ELEMENT-RELATED"/>
    <property type="match status" value="1"/>
</dbReference>
<keyword evidence="2" id="KW-0812">Transmembrane</keyword>
<protein>
    <submittedName>
        <fullName evidence="3">Uncharacterized protein</fullName>
    </submittedName>
</protein>
<dbReference type="Gene3D" id="3.30.70.1820">
    <property type="entry name" value="L1 transposable element, RRM domain"/>
    <property type="match status" value="1"/>
</dbReference>